<protein>
    <submittedName>
        <fullName evidence="1">Uncharacterized protein</fullName>
    </submittedName>
</protein>
<dbReference type="Proteomes" id="UP000031668">
    <property type="component" value="Unassembled WGS sequence"/>
</dbReference>
<comment type="caution">
    <text evidence="1">The sequence shown here is derived from an EMBL/GenBank/DDBJ whole genome shotgun (WGS) entry which is preliminary data.</text>
</comment>
<gene>
    <name evidence="1" type="ORF">RF11_12788</name>
</gene>
<dbReference type="AlphaFoldDB" id="A0A0C2MAL4"/>
<keyword evidence="2" id="KW-1185">Reference proteome</keyword>
<proteinExistence type="predicted"/>
<dbReference type="EMBL" id="JWZT01005339">
    <property type="protein sequence ID" value="KII61374.1"/>
    <property type="molecule type" value="Genomic_DNA"/>
</dbReference>
<name>A0A0C2MAL4_THEKT</name>
<dbReference type="OrthoDB" id="2201966at2759"/>
<evidence type="ECO:0000313" key="1">
    <source>
        <dbReference type="EMBL" id="KII61374.1"/>
    </source>
</evidence>
<accession>A0A0C2MAL4</accession>
<reference evidence="1 2" key="1">
    <citation type="journal article" date="2014" name="Genome Biol. Evol.">
        <title>The genome of the myxosporean Thelohanellus kitauei shows adaptations to nutrient acquisition within its fish host.</title>
        <authorList>
            <person name="Yang Y."/>
            <person name="Xiong J."/>
            <person name="Zhou Z."/>
            <person name="Huo F."/>
            <person name="Miao W."/>
            <person name="Ran C."/>
            <person name="Liu Y."/>
            <person name="Zhang J."/>
            <person name="Feng J."/>
            <person name="Wang M."/>
            <person name="Wang M."/>
            <person name="Wang L."/>
            <person name="Yao B."/>
        </authorList>
    </citation>
    <scope>NUCLEOTIDE SEQUENCE [LARGE SCALE GENOMIC DNA]</scope>
    <source>
        <strain evidence="1">Wuqing</strain>
    </source>
</reference>
<evidence type="ECO:0000313" key="2">
    <source>
        <dbReference type="Proteomes" id="UP000031668"/>
    </source>
</evidence>
<dbReference type="InterPro" id="IPR036397">
    <property type="entry name" value="RNaseH_sf"/>
</dbReference>
<sequence>MKKMIFKMVVLEGQEVTAVSGILDIPRTTIQTALKKIQPDITIIESRRGCTTVPKLTPKIERQITQLVDDNCTMTTLDIIEKIIITVNEKTWKMTRPVTILRNDPTVKSERKVFVEWYQSYSGARCQFFHIQRVPHKNTRNPWKGKIPFLNPCEEAFSLIINQVRRDSRPTGANDLIQRMRSACTTVTSSQLFGFFLHSESFSNMYLNEEDIPRN</sequence>
<organism evidence="1 2">
    <name type="scientific">Thelohanellus kitauei</name>
    <name type="common">Myxosporean</name>
    <dbReference type="NCBI Taxonomy" id="669202"/>
    <lineage>
        <taxon>Eukaryota</taxon>
        <taxon>Metazoa</taxon>
        <taxon>Cnidaria</taxon>
        <taxon>Myxozoa</taxon>
        <taxon>Myxosporea</taxon>
        <taxon>Bivalvulida</taxon>
        <taxon>Platysporina</taxon>
        <taxon>Myxobolidae</taxon>
        <taxon>Thelohanellus</taxon>
    </lineage>
</organism>
<dbReference type="GO" id="GO:0003676">
    <property type="term" value="F:nucleic acid binding"/>
    <property type="evidence" value="ECO:0007669"/>
    <property type="project" value="InterPro"/>
</dbReference>
<dbReference type="Gene3D" id="3.30.420.10">
    <property type="entry name" value="Ribonuclease H-like superfamily/Ribonuclease H"/>
    <property type="match status" value="1"/>
</dbReference>